<keyword evidence="2" id="KW-1185">Reference proteome</keyword>
<dbReference type="EMBL" id="JAUBOF010000100">
    <property type="protein sequence ID" value="MDM7490737.1"/>
    <property type="molecule type" value="Genomic_DNA"/>
</dbReference>
<protein>
    <submittedName>
        <fullName evidence="1">Uncharacterized protein</fullName>
    </submittedName>
</protein>
<comment type="caution">
    <text evidence="1">The sequence shown here is derived from an EMBL/GenBank/DDBJ whole genome shotgun (WGS) entry which is preliminary data.</text>
</comment>
<evidence type="ECO:0000313" key="1">
    <source>
        <dbReference type="EMBL" id="MDM7490737.1"/>
    </source>
</evidence>
<dbReference type="RefSeq" id="WP_289381093.1">
    <property type="nucleotide sequence ID" value="NZ_JAUBOF010000100.1"/>
</dbReference>
<dbReference type="Proteomes" id="UP001233164">
    <property type="component" value="Unassembled WGS sequence"/>
</dbReference>
<evidence type="ECO:0000313" key="2">
    <source>
        <dbReference type="Proteomes" id="UP001233164"/>
    </source>
</evidence>
<name>A0ABT7RSY5_9NOCA</name>
<gene>
    <name evidence="1" type="ORF">QT969_20835</name>
</gene>
<organism evidence="1 2">
    <name type="scientific">Rhodococcus indonesiensis</name>
    <dbReference type="NCBI Taxonomy" id="3055869"/>
    <lineage>
        <taxon>Bacteria</taxon>
        <taxon>Bacillati</taxon>
        <taxon>Actinomycetota</taxon>
        <taxon>Actinomycetes</taxon>
        <taxon>Mycobacteriales</taxon>
        <taxon>Nocardiaceae</taxon>
        <taxon>Rhodococcus</taxon>
    </lineage>
</organism>
<reference evidence="1 2" key="1">
    <citation type="submission" date="2023-06" db="EMBL/GenBank/DDBJ databases">
        <title>Rhodococcus indonesiensis sp. nov a new member of the Rhodococcus ruber lineage isolated from a sediment of neutral hot spring.</title>
        <authorList>
            <person name="Kusuma A.B."/>
            <person name="Fenylestari G."/>
            <person name="Ammar F."/>
            <person name="Nouioui I."/>
            <person name="Goodfellow M."/>
        </authorList>
    </citation>
    <scope>NUCLEOTIDE SEQUENCE [LARGE SCALE GENOMIC DNA]</scope>
    <source>
        <strain evidence="1 2">CSLK01-03</strain>
    </source>
</reference>
<proteinExistence type="predicted"/>
<sequence length="123" mass="13367">MLDAVLGADPGLTRPLPPSQVLADFVLPFVFAVRDHGDGNLRQLPLLGTPAWCRASDAEKWAVVATLALQGVWAGERNPDERIAYCESGDRVDSLLDWGVEAYRQGFTAGRRHQAARARKGVA</sequence>
<accession>A0ABT7RSY5</accession>